<dbReference type="Pfam" id="PF00107">
    <property type="entry name" value="ADH_zinc_N"/>
    <property type="match status" value="1"/>
</dbReference>
<dbReference type="SUPFAM" id="SSF51735">
    <property type="entry name" value="NAD(P)-binding Rossmann-fold domains"/>
    <property type="match status" value="1"/>
</dbReference>
<keyword evidence="9" id="KW-1185">Reference proteome</keyword>
<evidence type="ECO:0000256" key="5">
    <source>
        <dbReference type="ARBA" id="ARBA00023002"/>
    </source>
</evidence>
<dbReference type="GO" id="GO:0005737">
    <property type="term" value="C:cytoplasm"/>
    <property type="evidence" value="ECO:0007669"/>
    <property type="project" value="TreeGrafter"/>
</dbReference>
<evidence type="ECO:0000256" key="4">
    <source>
        <dbReference type="ARBA" id="ARBA00022833"/>
    </source>
</evidence>
<evidence type="ECO:0000313" key="8">
    <source>
        <dbReference type="EMBL" id="KAJ5098177.1"/>
    </source>
</evidence>
<comment type="caution">
    <text evidence="8">The sequence shown here is derived from an EMBL/GenBank/DDBJ whole genome shotgun (WGS) entry which is preliminary data.</text>
</comment>
<dbReference type="RefSeq" id="XP_056473831.1">
    <property type="nucleotide sequence ID" value="XM_056617672.1"/>
</dbReference>
<dbReference type="OrthoDB" id="3941538at2759"/>
<dbReference type="InterPro" id="IPR013154">
    <property type="entry name" value="ADH-like_N"/>
</dbReference>
<organism evidence="8 9">
    <name type="scientific">Penicillium argentinense</name>
    <dbReference type="NCBI Taxonomy" id="1131581"/>
    <lineage>
        <taxon>Eukaryota</taxon>
        <taxon>Fungi</taxon>
        <taxon>Dikarya</taxon>
        <taxon>Ascomycota</taxon>
        <taxon>Pezizomycotina</taxon>
        <taxon>Eurotiomycetes</taxon>
        <taxon>Eurotiomycetidae</taxon>
        <taxon>Eurotiales</taxon>
        <taxon>Aspergillaceae</taxon>
        <taxon>Penicillium</taxon>
    </lineage>
</organism>
<dbReference type="Proteomes" id="UP001149074">
    <property type="component" value="Unassembled WGS sequence"/>
</dbReference>
<dbReference type="GO" id="GO:0000721">
    <property type="term" value="F:(R,R)-butanediol dehydrogenase activity"/>
    <property type="evidence" value="ECO:0007669"/>
    <property type="project" value="TreeGrafter"/>
</dbReference>
<reference evidence="8" key="2">
    <citation type="journal article" date="2023" name="IMA Fungus">
        <title>Comparative genomic study of the Penicillium genus elucidates a diverse pangenome and 15 lateral gene transfer events.</title>
        <authorList>
            <person name="Petersen C."/>
            <person name="Sorensen T."/>
            <person name="Nielsen M.R."/>
            <person name="Sondergaard T.E."/>
            <person name="Sorensen J.L."/>
            <person name="Fitzpatrick D.A."/>
            <person name="Frisvad J.C."/>
            <person name="Nielsen K.L."/>
        </authorList>
    </citation>
    <scope>NUCLEOTIDE SEQUENCE</scope>
    <source>
        <strain evidence="8">IBT 30761</strain>
    </source>
</reference>
<name>A0A9W9KAN9_9EURO</name>
<dbReference type="PANTHER" id="PTHR43161">
    <property type="entry name" value="SORBITOL DEHYDROGENASE"/>
    <property type="match status" value="1"/>
</dbReference>
<dbReference type="GO" id="GO:0034079">
    <property type="term" value="P:butanediol biosynthetic process"/>
    <property type="evidence" value="ECO:0007669"/>
    <property type="project" value="TreeGrafter"/>
</dbReference>
<dbReference type="PROSITE" id="PS00059">
    <property type="entry name" value="ADH_ZINC"/>
    <property type="match status" value="1"/>
</dbReference>
<dbReference type="InterPro" id="IPR036291">
    <property type="entry name" value="NAD(P)-bd_dom_sf"/>
</dbReference>
<dbReference type="Gene3D" id="3.40.50.720">
    <property type="entry name" value="NAD(P)-binding Rossmann-like Domain"/>
    <property type="match status" value="1"/>
</dbReference>
<dbReference type="Gene3D" id="3.90.180.10">
    <property type="entry name" value="Medium-chain alcohol dehydrogenases, catalytic domain"/>
    <property type="match status" value="1"/>
</dbReference>
<evidence type="ECO:0000259" key="7">
    <source>
        <dbReference type="SMART" id="SM00829"/>
    </source>
</evidence>
<reference evidence="8" key="1">
    <citation type="submission" date="2022-11" db="EMBL/GenBank/DDBJ databases">
        <authorList>
            <person name="Petersen C."/>
        </authorList>
    </citation>
    <scope>NUCLEOTIDE SEQUENCE</scope>
    <source>
        <strain evidence="8">IBT 30761</strain>
    </source>
</reference>
<dbReference type="InterPro" id="IPR002328">
    <property type="entry name" value="ADH_Zn_CS"/>
</dbReference>
<evidence type="ECO:0000256" key="2">
    <source>
        <dbReference type="ARBA" id="ARBA00008072"/>
    </source>
</evidence>
<dbReference type="InterPro" id="IPR011032">
    <property type="entry name" value="GroES-like_sf"/>
</dbReference>
<keyword evidence="5" id="KW-0560">Oxidoreductase</keyword>
<gene>
    <name evidence="8" type="ORF">N7532_005178</name>
</gene>
<dbReference type="SMART" id="SM00829">
    <property type="entry name" value="PKS_ER"/>
    <property type="match status" value="1"/>
</dbReference>
<dbReference type="SUPFAM" id="SSF50129">
    <property type="entry name" value="GroES-like"/>
    <property type="match status" value="1"/>
</dbReference>
<keyword evidence="4 6" id="KW-0862">Zinc</keyword>
<keyword evidence="3 6" id="KW-0479">Metal-binding</keyword>
<dbReference type="GO" id="GO:0008270">
    <property type="term" value="F:zinc ion binding"/>
    <property type="evidence" value="ECO:0007669"/>
    <property type="project" value="InterPro"/>
</dbReference>
<evidence type="ECO:0000313" key="9">
    <source>
        <dbReference type="Proteomes" id="UP001149074"/>
    </source>
</evidence>
<proteinExistence type="inferred from homology"/>
<evidence type="ECO:0000256" key="1">
    <source>
        <dbReference type="ARBA" id="ARBA00001947"/>
    </source>
</evidence>
<dbReference type="GeneID" id="81356651"/>
<dbReference type="EMBL" id="JAPQKI010000005">
    <property type="protein sequence ID" value="KAJ5098177.1"/>
    <property type="molecule type" value="Genomic_DNA"/>
</dbReference>
<evidence type="ECO:0000256" key="3">
    <source>
        <dbReference type="ARBA" id="ARBA00022723"/>
    </source>
</evidence>
<dbReference type="AlphaFoldDB" id="A0A9W9KAN9"/>
<accession>A0A9W9KAN9</accession>
<protein>
    <recommendedName>
        <fullName evidence="7">Enoyl reductase (ER) domain-containing protein</fullName>
    </recommendedName>
</protein>
<comment type="cofactor">
    <cofactor evidence="1 6">
        <name>Zn(2+)</name>
        <dbReference type="ChEBI" id="CHEBI:29105"/>
    </cofactor>
</comment>
<evidence type="ECO:0000256" key="6">
    <source>
        <dbReference type="RuleBase" id="RU361277"/>
    </source>
</evidence>
<comment type="similarity">
    <text evidence="2 6">Belongs to the zinc-containing alcohol dehydrogenase family.</text>
</comment>
<dbReference type="CDD" id="cd08233">
    <property type="entry name" value="butanediol_DH_like"/>
    <property type="match status" value="1"/>
</dbReference>
<dbReference type="PANTHER" id="PTHR43161:SF23">
    <property type="entry name" value="(R,R)-BUTANEDIOL DEHYDROGENASE-RELATED"/>
    <property type="match status" value="1"/>
</dbReference>
<dbReference type="InterPro" id="IPR013149">
    <property type="entry name" value="ADH-like_C"/>
</dbReference>
<sequence length="355" mass="37628">MRAVRFHGREDVRLDEISEPVCGHGQVKIRPAFVGICGSDLHEYLAGPLTVPTTPHPITGVTLPTTLGHEFSGTVEEIGAGIVSLKVGDRVAVKPNLSDGSCSRCIMGRQNICSSLGFIGYTSEAGGMSDHVVVDVKHAIKLPDSMPLDIGALVEPLSVAWHAVSRSPLKVDDTALVIGAGPIGLAIVQVLKARGIKTIIVVEISEQRRQFARTFGASLILDPMEVKAVEKIQEATGLAKGVSVAFETSGVQAGLDTAMAGLRARGTTVIVSLWEKKPAINAMLDIVLGEKHITGAAVYDEGDFEAVIEAIASGKIQPRPMITSKIGLDEVAEKGFKALINERDKHVKILVDISV</sequence>
<dbReference type="InterPro" id="IPR020843">
    <property type="entry name" value="ER"/>
</dbReference>
<dbReference type="Pfam" id="PF08240">
    <property type="entry name" value="ADH_N"/>
    <property type="match status" value="1"/>
</dbReference>
<feature type="domain" description="Enoyl reductase (ER)" evidence="7">
    <location>
        <begin position="8"/>
        <end position="351"/>
    </location>
</feature>